<evidence type="ECO:0000313" key="2">
    <source>
        <dbReference type="Proteomes" id="UP000287171"/>
    </source>
</evidence>
<comment type="caution">
    <text evidence="1">The sequence shown here is derived from an EMBL/GenBank/DDBJ whole genome shotgun (WGS) entry which is preliminary data.</text>
</comment>
<proteinExistence type="predicted"/>
<protein>
    <recommendedName>
        <fullName evidence="3">Core-binding (CB) domain-containing protein</fullName>
    </recommendedName>
</protein>
<reference evidence="2" key="1">
    <citation type="submission" date="2018-12" db="EMBL/GenBank/DDBJ databases">
        <title>Tengunoibacter tsumagoiensis gen. nov., sp. nov., Dictyobacter kobayashii sp. nov., D. alpinus sp. nov., and D. joshuensis sp. nov. and description of Dictyobacteraceae fam. nov. within the order Ktedonobacterales isolated from Tengu-no-mugimeshi.</title>
        <authorList>
            <person name="Wang C.M."/>
            <person name="Zheng Y."/>
            <person name="Sakai Y."/>
            <person name="Toyoda A."/>
            <person name="Minakuchi Y."/>
            <person name="Abe K."/>
            <person name="Yokota A."/>
            <person name="Yabe S."/>
        </authorList>
    </citation>
    <scope>NUCLEOTIDE SEQUENCE [LARGE SCALE GENOMIC DNA]</scope>
    <source>
        <strain evidence="2">Uno16</strain>
    </source>
</reference>
<keyword evidence="2" id="KW-1185">Reference proteome</keyword>
<accession>A0A402BKM8</accession>
<gene>
    <name evidence="1" type="ORF">KDA_74020</name>
</gene>
<name>A0A402BKM8_9CHLR</name>
<evidence type="ECO:0000313" key="1">
    <source>
        <dbReference type="EMBL" id="GCE31918.1"/>
    </source>
</evidence>
<evidence type="ECO:0008006" key="3">
    <source>
        <dbReference type="Google" id="ProtNLM"/>
    </source>
</evidence>
<dbReference type="EMBL" id="BIFT01000002">
    <property type="protein sequence ID" value="GCE31918.1"/>
    <property type="molecule type" value="Genomic_DNA"/>
</dbReference>
<dbReference type="AlphaFoldDB" id="A0A402BKM8"/>
<organism evidence="1 2">
    <name type="scientific">Dictyobacter alpinus</name>
    <dbReference type="NCBI Taxonomy" id="2014873"/>
    <lineage>
        <taxon>Bacteria</taxon>
        <taxon>Bacillati</taxon>
        <taxon>Chloroflexota</taxon>
        <taxon>Ktedonobacteria</taxon>
        <taxon>Ktedonobacterales</taxon>
        <taxon>Dictyobacteraceae</taxon>
        <taxon>Dictyobacter</taxon>
    </lineage>
</organism>
<dbReference type="Proteomes" id="UP000287171">
    <property type="component" value="Unassembled WGS sequence"/>
</dbReference>
<sequence>MLSSSLPAPSPEAVFTLWLEELQAGDRASGTIRCYRSAVEGFLVWYREVEQRP</sequence>